<accession>A0ABD1EY50</accession>
<organism evidence="2 3">
    <name type="scientific">Hypothenemus hampei</name>
    <name type="common">Coffee berry borer</name>
    <dbReference type="NCBI Taxonomy" id="57062"/>
    <lineage>
        <taxon>Eukaryota</taxon>
        <taxon>Metazoa</taxon>
        <taxon>Ecdysozoa</taxon>
        <taxon>Arthropoda</taxon>
        <taxon>Hexapoda</taxon>
        <taxon>Insecta</taxon>
        <taxon>Pterygota</taxon>
        <taxon>Neoptera</taxon>
        <taxon>Endopterygota</taxon>
        <taxon>Coleoptera</taxon>
        <taxon>Polyphaga</taxon>
        <taxon>Cucujiformia</taxon>
        <taxon>Curculionidae</taxon>
        <taxon>Scolytinae</taxon>
        <taxon>Hypothenemus</taxon>
    </lineage>
</organism>
<evidence type="ECO:0000256" key="1">
    <source>
        <dbReference type="SAM" id="SignalP"/>
    </source>
</evidence>
<reference evidence="2 3" key="1">
    <citation type="submission" date="2024-05" db="EMBL/GenBank/DDBJ databases">
        <title>Genetic variation in Jamaican populations of the coffee berry borer (Hypothenemus hampei).</title>
        <authorList>
            <person name="Errbii M."/>
            <person name="Myrie A."/>
        </authorList>
    </citation>
    <scope>NUCLEOTIDE SEQUENCE [LARGE SCALE GENOMIC DNA]</scope>
    <source>
        <strain evidence="2">JA-Hopewell-2020-01-JO</strain>
        <tissue evidence="2">Whole body</tissue>
    </source>
</reference>
<keyword evidence="1" id="KW-0732">Signal</keyword>
<evidence type="ECO:0000313" key="3">
    <source>
        <dbReference type="Proteomes" id="UP001566132"/>
    </source>
</evidence>
<dbReference type="EMBL" id="JBDJPC010000004">
    <property type="protein sequence ID" value="KAL1505961.1"/>
    <property type="molecule type" value="Genomic_DNA"/>
</dbReference>
<dbReference type="Proteomes" id="UP001566132">
    <property type="component" value="Unassembled WGS sequence"/>
</dbReference>
<protein>
    <submittedName>
        <fullName evidence="2">Uncharacterized protein</fullName>
    </submittedName>
</protein>
<evidence type="ECO:0000313" key="2">
    <source>
        <dbReference type="EMBL" id="KAL1505961.1"/>
    </source>
</evidence>
<dbReference type="AlphaFoldDB" id="A0ABD1EY50"/>
<comment type="caution">
    <text evidence="2">The sequence shown here is derived from an EMBL/GenBank/DDBJ whole genome shotgun (WGS) entry which is preliminary data.</text>
</comment>
<proteinExistence type="predicted"/>
<name>A0ABD1EY50_HYPHA</name>
<gene>
    <name evidence="2" type="ORF">ABEB36_005404</name>
</gene>
<dbReference type="Pfam" id="PF15868">
    <property type="entry name" value="MBF2"/>
    <property type="match status" value="1"/>
</dbReference>
<sequence>MKAIFVVSILINLCIVCLCEQKYYYRNDQRSQYNNAYGTNRNNLEWSGYSYTLDEGHCSGTKVVDEDVKKDADPYTYKKTSFTWSGSELYTIKCVRVLNRMSRDENAAEVRITSGGVGQGNIRIEMRSQDSQRIHFHLEIWAEQTRKASNVAVMTGLPDKAFIFNGKRYCECS</sequence>
<feature type="chain" id="PRO_5044741052" evidence="1">
    <location>
        <begin position="20"/>
        <end position="173"/>
    </location>
</feature>
<feature type="signal peptide" evidence="1">
    <location>
        <begin position="1"/>
        <end position="19"/>
    </location>
</feature>
<dbReference type="InterPro" id="IPR031734">
    <property type="entry name" value="MBF2"/>
</dbReference>
<keyword evidence="3" id="KW-1185">Reference proteome</keyword>